<protein>
    <submittedName>
        <fullName evidence="6">High mobility group protein B1-like protein</fullName>
    </submittedName>
</protein>
<evidence type="ECO:0000313" key="6">
    <source>
        <dbReference type="EMBL" id="RWS06947.1"/>
    </source>
</evidence>
<feature type="domain" description="HMG box" evidence="5">
    <location>
        <begin position="32"/>
        <end position="97"/>
    </location>
</feature>
<evidence type="ECO:0000256" key="2">
    <source>
        <dbReference type="PROSITE-ProRule" id="PRU00267"/>
    </source>
</evidence>
<dbReference type="Gene3D" id="1.10.30.10">
    <property type="entry name" value="High mobility group box domain"/>
    <property type="match status" value="2"/>
</dbReference>
<dbReference type="EMBL" id="NCKU01003772">
    <property type="protein sequence ID" value="RWS06947.1"/>
    <property type="molecule type" value="Genomic_DNA"/>
</dbReference>
<dbReference type="Proteomes" id="UP000285301">
    <property type="component" value="Unassembled WGS sequence"/>
</dbReference>
<feature type="region of interest" description="Disordered" evidence="4">
    <location>
        <begin position="1"/>
        <end position="25"/>
    </location>
</feature>
<dbReference type="InterPro" id="IPR036910">
    <property type="entry name" value="HMG_box_dom_sf"/>
</dbReference>
<keyword evidence="1 2" id="KW-0238">DNA-binding</keyword>
<evidence type="ECO:0000313" key="7">
    <source>
        <dbReference type="Proteomes" id="UP000285301"/>
    </source>
</evidence>
<comment type="caution">
    <text evidence="6">The sequence shown here is derived from an EMBL/GenBank/DDBJ whole genome shotgun (WGS) entry which is preliminary data.</text>
</comment>
<evidence type="ECO:0000256" key="1">
    <source>
        <dbReference type="ARBA" id="ARBA00023125"/>
    </source>
</evidence>
<dbReference type="PRINTS" id="PR00886">
    <property type="entry name" value="HIGHMOBLTY12"/>
</dbReference>
<feature type="coiled-coil region" evidence="3">
    <location>
        <begin position="75"/>
        <end position="102"/>
    </location>
</feature>
<feature type="DNA-binding region" description="HMG box" evidence="2">
    <location>
        <begin position="115"/>
        <end position="181"/>
    </location>
</feature>
<keyword evidence="3" id="KW-0175">Coiled coil</keyword>
<proteinExistence type="predicted"/>
<keyword evidence="7" id="KW-1185">Reference proteome</keyword>
<accession>A0A443QV86</accession>
<dbReference type="SMART" id="SM00398">
    <property type="entry name" value="HMG"/>
    <property type="match status" value="2"/>
</dbReference>
<evidence type="ECO:0000259" key="5">
    <source>
        <dbReference type="PROSITE" id="PS50118"/>
    </source>
</evidence>
<dbReference type="PANTHER" id="PTHR48112">
    <property type="entry name" value="HIGH MOBILITY GROUP PROTEIN DSP1"/>
    <property type="match status" value="1"/>
</dbReference>
<feature type="DNA-binding region" description="HMG box" evidence="2">
    <location>
        <begin position="32"/>
        <end position="97"/>
    </location>
</feature>
<reference evidence="6 7" key="1">
    <citation type="journal article" date="2018" name="Gigascience">
        <title>Genomes of trombidid mites reveal novel predicted allergens and laterally-transferred genes associated with secondary metabolism.</title>
        <authorList>
            <person name="Dong X."/>
            <person name="Chaisiri K."/>
            <person name="Xia D."/>
            <person name="Armstrong S.D."/>
            <person name="Fang Y."/>
            <person name="Donnelly M.J."/>
            <person name="Kadowaki T."/>
            <person name="McGarry J.W."/>
            <person name="Darby A.C."/>
            <person name="Makepeace B.L."/>
        </authorList>
    </citation>
    <scope>NUCLEOTIDE SEQUENCE [LARGE SCALE GENOMIC DNA]</scope>
    <source>
        <strain evidence="6">UoL-WK</strain>
    </source>
</reference>
<dbReference type="SUPFAM" id="SSF47095">
    <property type="entry name" value="HMG-box"/>
    <property type="match status" value="2"/>
</dbReference>
<dbReference type="InterPro" id="IPR050342">
    <property type="entry name" value="HMGB"/>
</dbReference>
<keyword evidence="2" id="KW-0539">Nucleus</keyword>
<evidence type="ECO:0000256" key="3">
    <source>
        <dbReference type="SAM" id="Coils"/>
    </source>
</evidence>
<dbReference type="PROSITE" id="PS50118">
    <property type="entry name" value="HMG_BOX_2"/>
    <property type="match status" value="2"/>
</dbReference>
<evidence type="ECO:0000256" key="4">
    <source>
        <dbReference type="SAM" id="MobiDB-lite"/>
    </source>
</evidence>
<name>A0A443QV86_9ACAR</name>
<dbReference type="GO" id="GO:0003677">
    <property type="term" value="F:DNA binding"/>
    <property type="evidence" value="ECO:0007669"/>
    <property type="project" value="UniProtKB-UniRule"/>
</dbReference>
<dbReference type="STRING" id="1965070.A0A443QV86"/>
<dbReference type="CDD" id="cd00084">
    <property type="entry name" value="HMG-box_SF"/>
    <property type="match status" value="1"/>
</dbReference>
<organism evidence="6 7">
    <name type="scientific">Dinothrombium tinctorium</name>
    <dbReference type="NCBI Taxonomy" id="1965070"/>
    <lineage>
        <taxon>Eukaryota</taxon>
        <taxon>Metazoa</taxon>
        <taxon>Ecdysozoa</taxon>
        <taxon>Arthropoda</taxon>
        <taxon>Chelicerata</taxon>
        <taxon>Arachnida</taxon>
        <taxon>Acari</taxon>
        <taxon>Acariformes</taxon>
        <taxon>Trombidiformes</taxon>
        <taxon>Prostigmata</taxon>
        <taxon>Anystina</taxon>
        <taxon>Parasitengona</taxon>
        <taxon>Trombidioidea</taxon>
        <taxon>Trombidiidae</taxon>
        <taxon>Dinothrombium</taxon>
    </lineage>
</organism>
<sequence>MPRRRRTERSSNTISPRPRRRRRTRTQLRRRVAKENYPFLLFRRSERSKLPRDLTPRQAARELSRRWDSASPSVKQRFRNKAKRLRRKYVREKRTLRRLRNLRRVRARRRKRYEPKRPQSAFFLFALRERPRIRRENPELSLREMGVELGRRWWDLPASERRWYRNRAARNRSKFRRNLCL</sequence>
<gene>
    <name evidence="6" type="ORF">B4U79_19060</name>
</gene>
<dbReference type="Pfam" id="PF00505">
    <property type="entry name" value="HMG_box"/>
    <property type="match status" value="2"/>
</dbReference>
<dbReference type="InterPro" id="IPR009071">
    <property type="entry name" value="HMG_box_dom"/>
</dbReference>
<dbReference type="GO" id="GO:0005634">
    <property type="term" value="C:nucleus"/>
    <property type="evidence" value="ECO:0007669"/>
    <property type="project" value="UniProtKB-UniRule"/>
</dbReference>
<feature type="domain" description="HMG box" evidence="5">
    <location>
        <begin position="115"/>
        <end position="181"/>
    </location>
</feature>
<dbReference type="AlphaFoldDB" id="A0A443QV86"/>